<dbReference type="InterPro" id="IPR050808">
    <property type="entry name" value="Phage_Integrase"/>
</dbReference>
<evidence type="ECO:0000256" key="1">
    <source>
        <dbReference type="ARBA" id="ARBA00008857"/>
    </source>
</evidence>
<evidence type="ECO:0000313" key="9">
    <source>
        <dbReference type="Proteomes" id="UP000229314"/>
    </source>
</evidence>
<evidence type="ECO:0000259" key="7">
    <source>
        <dbReference type="PROSITE" id="PS51900"/>
    </source>
</evidence>
<dbReference type="Pfam" id="PF00589">
    <property type="entry name" value="Phage_integrase"/>
    <property type="match status" value="1"/>
</dbReference>
<dbReference type="InterPro" id="IPR013762">
    <property type="entry name" value="Integrase-like_cat_sf"/>
</dbReference>
<dbReference type="EMBL" id="CP024422">
    <property type="protein sequence ID" value="ATQ55951.1"/>
    <property type="molecule type" value="Genomic_DNA"/>
</dbReference>
<dbReference type="InterPro" id="IPR025166">
    <property type="entry name" value="Integrase_DNA_bind_dom"/>
</dbReference>
<evidence type="ECO:0000259" key="6">
    <source>
        <dbReference type="PROSITE" id="PS51898"/>
    </source>
</evidence>
<dbReference type="PANTHER" id="PTHR30629">
    <property type="entry name" value="PROPHAGE INTEGRASE"/>
    <property type="match status" value="1"/>
</dbReference>
<dbReference type="Gene3D" id="1.10.443.10">
    <property type="entry name" value="Intergrase catalytic core"/>
    <property type="match status" value="1"/>
</dbReference>
<dbReference type="AlphaFoldDB" id="A0A2D2C0A4"/>
<proteinExistence type="inferred from homology"/>
<gene>
    <name evidence="8" type="ORF">PYTT13_09070</name>
</gene>
<organism evidence="8 9">
    <name type="scientific">Paracoccus yeei</name>
    <dbReference type="NCBI Taxonomy" id="147645"/>
    <lineage>
        <taxon>Bacteria</taxon>
        <taxon>Pseudomonadati</taxon>
        <taxon>Pseudomonadota</taxon>
        <taxon>Alphaproteobacteria</taxon>
        <taxon>Rhodobacterales</taxon>
        <taxon>Paracoccaceae</taxon>
        <taxon>Paracoccus</taxon>
    </lineage>
</organism>
<dbReference type="PROSITE" id="PS51900">
    <property type="entry name" value="CB"/>
    <property type="match status" value="1"/>
</dbReference>
<dbReference type="PROSITE" id="PS51898">
    <property type="entry name" value="TYR_RECOMBINASE"/>
    <property type="match status" value="1"/>
</dbReference>
<dbReference type="InterPro" id="IPR044068">
    <property type="entry name" value="CB"/>
</dbReference>
<dbReference type="GO" id="GO:0003677">
    <property type="term" value="F:DNA binding"/>
    <property type="evidence" value="ECO:0007669"/>
    <property type="project" value="UniProtKB-UniRule"/>
</dbReference>
<dbReference type="GeneID" id="78897822"/>
<protein>
    <submittedName>
        <fullName evidence="8">Integrase</fullName>
    </submittedName>
</protein>
<dbReference type="SUPFAM" id="SSF56349">
    <property type="entry name" value="DNA breaking-rejoining enzymes"/>
    <property type="match status" value="1"/>
</dbReference>
<dbReference type="CDD" id="cd00801">
    <property type="entry name" value="INT_P4_C"/>
    <property type="match status" value="1"/>
</dbReference>
<dbReference type="PANTHER" id="PTHR30629:SF2">
    <property type="entry name" value="PROPHAGE INTEGRASE INTS-RELATED"/>
    <property type="match status" value="1"/>
</dbReference>
<dbReference type="GO" id="GO:0006310">
    <property type="term" value="P:DNA recombination"/>
    <property type="evidence" value="ECO:0007669"/>
    <property type="project" value="UniProtKB-KW"/>
</dbReference>
<dbReference type="InterPro" id="IPR053876">
    <property type="entry name" value="Phage_int_M"/>
</dbReference>
<comment type="similarity">
    <text evidence="1">Belongs to the 'phage' integrase family.</text>
</comment>
<dbReference type="GO" id="GO:0015074">
    <property type="term" value="P:DNA integration"/>
    <property type="evidence" value="ECO:0007669"/>
    <property type="project" value="UniProtKB-KW"/>
</dbReference>
<dbReference type="Pfam" id="PF22022">
    <property type="entry name" value="Phage_int_M"/>
    <property type="match status" value="1"/>
</dbReference>
<evidence type="ECO:0000256" key="3">
    <source>
        <dbReference type="ARBA" id="ARBA00023125"/>
    </source>
</evidence>
<evidence type="ECO:0000256" key="5">
    <source>
        <dbReference type="PROSITE-ProRule" id="PRU01248"/>
    </source>
</evidence>
<dbReference type="Gene3D" id="1.10.150.130">
    <property type="match status" value="1"/>
</dbReference>
<evidence type="ECO:0000256" key="2">
    <source>
        <dbReference type="ARBA" id="ARBA00022908"/>
    </source>
</evidence>
<dbReference type="Pfam" id="PF13356">
    <property type="entry name" value="Arm-DNA-bind_3"/>
    <property type="match status" value="1"/>
</dbReference>
<keyword evidence="4" id="KW-0233">DNA recombination</keyword>
<accession>A0A2D2C0A4</accession>
<feature type="domain" description="Tyr recombinase" evidence="6">
    <location>
        <begin position="246"/>
        <end position="441"/>
    </location>
</feature>
<dbReference type="RefSeq" id="WP_099648888.1">
    <property type="nucleotide sequence ID" value="NZ_CAJGAB010000028.1"/>
</dbReference>
<reference evidence="8 9" key="1">
    <citation type="submission" date="2017-10" db="EMBL/GenBank/DDBJ databases">
        <title>Complete genome sequence of Paracoccus yeei TT13 isolated from human skin.</title>
        <authorList>
            <person name="Lee K."/>
            <person name="Lim J.Y."/>
            <person name="Hwang I."/>
        </authorList>
    </citation>
    <scope>NUCLEOTIDE SEQUENCE [LARGE SCALE GENOMIC DNA]</scope>
    <source>
        <strain evidence="8 9">TT13</strain>
    </source>
</reference>
<dbReference type="InterPro" id="IPR010998">
    <property type="entry name" value="Integrase_recombinase_N"/>
</dbReference>
<dbReference type="InterPro" id="IPR038488">
    <property type="entry name" value="Integrase_DNA-bd_sf"/>
</dbReference>
<sequence length="450" mass="49628">MPKIAKELKPAAVLALKHGGGSGHAFHAVGGVQGLLLQITATGGRSWIMRARVAGVRKHFGLGGFPEISLAEARRRAADVRDAIKAGADPAEAWRIGAAARDMMAKGYAQGEAWATARDQRQAVKDGAAQARKMTFEKAVDEYLKTKLSEFRNEKHQKQWRSTLDNYACPVIGKLNVDAITVHDIERTLEPIWLTKTETASRLRGRIENVLAWATVKKHRAGDNPARWKGNLDAIMPKPGKVAEKDNQPALQLDDAAAWWKALQKREGMAARALEFLTLCASRSGEIRGAQWDEFEGLDGDAPMWTIPASRMKAGKEHQVPLTPEAVAILHALPRNADAPPGMDFVFPAPRGGMLSDMTLSAVMRRMQETAEAKGEKGWLDRVSKRPAVPHGLRSTFRDWVSERTDYPRDMAEIALAHTVGSEVERAYRRGNMLTKRRALMADWAAFLNG</sequence>
<dbReference type="InterPro" id="IPR011010">
    <property type="entry name" value="DNA_brk_join_enz"/>
</dbReference>
<dbReference type="InterPro" id="IPR002104">
    <property type="entry name" value="Integrase_catalytic"/>
</dbReference>
<dbReference type="Gene3D" id="3.30.160.390">
    <property type="entry name" value="Integrase, DNA-binding domain"/>
    <property type="match status" value="1"/>
</dbReference>
<keyword evidence="3 5" id="KW-0238">DNA-binding</keyword>
<evidence type="ECO:0000313" key="8">
    <source>
        <dbReference type="EMBL" id="ATQ55951.1"/>
    </source>
</evidence>
<evidence type="ECO:0000256" key="4">
    <source>
        <dbReference type="ARBA" id="ARBA00023172"/>
    </source>
</evidence>
<name>A0A2D2C0A4_9RHOB</name>
<feature type="domain" description="Core-binding (CB)" evidence="7">
    <location>
        <begin position="134"/>
        <end position="215"/>
    </location>
</feature>
<keyword evidence="2" id="KW-0229">DNA integration</keyword>
<dbReference type="Proteomes" id="UP000229314">
    <property type="component" value="Chromosome"/>
</dbReference>